<accession>A0A2P7NQR5</accession>
<dbReference type="EMBL" id="PXXU01000146">
    <property type="protein sequence ID" value="PSJ15802.1"/>
    <property type="molecule type" value="Genomic_DNA"/>
</dbReference>
<evidence type="ECO:0000313" key="4">
    <source>
        <dbReference type="EMBL" id="PSJ15802.1"/>
    </source>
</evidence>
<dbReference type="Pfam" id="PF01609">
    <property type="entry name" value="DDE_Tnp_1"/>
    <property type="match status" value="1"/>
</dbReference>
<name>A0A2P7NQR5_9PROT</name>
<proteinExistence type="predicted"/>
<sequence length="301" mass="33555">MVYGYATGTFSSRKIERATHESVPFPFDAANQHPDHDTIANFRKTFLLELQGLFVQVLAIAQEMKLFKLGNISLDGTKIKANASKNKALSNGRIEKLEAQLREEVQFLLNKAEQTDEQESEHDFDLPAEIARREQRLEALAAAKAKIAERVQARDQQAQKDYEEKIARREAQQKTGQKPRGRKPKAPETGSCAKDQINLTDEQSRIMPSGDGFIQGYNGQTVVDVESMLIIATSLTTETNDKQRVEPMLGALNKLENQFGKAATLLADNGYFSQNNVKACVEYGITPLIALGRETHHLPIA</sequence>
<evidence type="ECO:0000313" key="5">
    <source>
        <dbReference type="Proteomes" id="UP000241912"/>
    </source>
</evidence>
<protein>
    <recommendedName>
        <fullName evidence="3">Transposase IS4-like domain-containing protein</fullName>
    </recommendedName>
</protein>
<dbReference type="InterPro" id="IPR002559">
    <property type="entry name" value="Transposase_11"/>
</dbReference>
<feature type="region of interest" description="Disordered" evidence="2">
    <location>
        <begin position="170"/>
        <end position="195"/>
    </location>
</feature>
<feature type="domain" description="Transposase IS4-like" evidence="3">
    <location>
        <begin position="201"/>
        <end position="291"/>
    </location>
</feature>
<dbReference type="Proteomes" id="UP000241912">
    <property type="component" value="Unassembled WGS sequence"/>
</dbReference>
<keyword evidence="5" id="KW-1185">Reference proteome</keyword>
<organism evidence="4 5">
    <name type="scientific">Nitrosomonas supralitoralis</name>
    <dbReference type="NCBI Taxonomy" id="2116706"/>
    <lineage>
        <taxon>Bacteria</taxon>
        <taxon>Pseudomonadati</taxon>
        <taxon>Pseudomonadota</taxon>
        <taxon>Betaproteobacteria</taxon>
        <taxon>Nitrosomonadales</taxon>
        <taxon>Nitrosomonadaceae</taxon>
        <taxon>Nitrosomonas</taxon>
    </lineage>
</organism>
<dbReference type="GO" id="GO:0003677">
    <property type="term" value="F:DNA binding"/>
    <property type="evidence" value="ECO:0007669"/>
    <property type="project" value="InterPro"/>
</dbReference>
<evidence type="ECO:0000256" key="2">
    <source>
        <dbReference type="SAM" id="MobiDB-lite"/>
    </source>
</evidence>
<evidence type="ECO:0000256" key="1">
    <source>
        <dbReference type="SAM" id="Coils"/>
    </source>
</evidence>
<reference evidence="4 5" key="1">
    <citation type="submission" date="2018-03" db="EMBL/GenBank/DDBJ databases">
        <title>Draft genome of Nitrosomonas supralitoralis APG5.</title>
        <authorList>
            <person name="Urakawa H."/>
            <person name="Lopez J.V."/>
        </authorList>
    </citation>
    <scope>NUCLEOTIDE SEQUENCE [LARGE SCALE GENOMIC DNA]</scope>
    <source>
        <strain evidence="4 5">APG5</strain>
    </source>
</reference>
<gene>
    <name evidence="4" type="ORF">C7H79_17035</name>
</gene>
<keyword evidence="1" id="KW-0175">Coiled coil</keyword>
<dbReference type="GO" id="GO:0004803">
    <property type="term" value="F:transposase activity"/>
    <property type="evidence" value="ECO:0007669"/>
    <property type="project" value="InterPro"/>
</dbReference>
<dbReference type="GO" id="GO:0006313">
    <property type="term" value="P:DNA transposition"/>
    <property type="evidence" value="ECO:0007669"/>
    <property type="project" value="InterPro"/>
</dbReference>
<feature type="coiled-coil region" evidence="1">
    <location>
        <begin position="80"/>
        <end position="118"/>
    </location>
</feature>
<evidence type="ECO:0000259" key="3">
    <source>
        <dbReference type="Pfam" id="PF01609"/>
    </source>
</evidence>
<dbReference type="PANTHER" id="PTHR33408">
    <property type="entry name" value="TRANSPOSASE"/>
    <property type="match status" value="1"/>
</dbReference>
<dbReference type="AlphaFoldDB" id="A0A2P7NQR5"/>
<comment type="caution">
    <text evidence="4">The sequence shown here is derived from an EMBL/GenBank/DDBJ whole genome shotgun (WGS) entry which is preliminary data.</text>
</comment>